<evidence type="ECO:0000313" key="3">
    <source>
        <dbReference type="Proteomes" id="UP001054945"/>
    </source>
</evidence>
<keyword evidence="1" id="KW-0812">Transmembrane</keyword>
<sequence>MQEKCCCGCCFLSTGTAVVLLICSIQALIGILWNSELLMLLNKDETISPLHILIDSEVIEDFDVVHGLVLAAIGLNAFWLVFAIIAARGNVTLKRSQLVLWDKLTYLIFLFDLGTTIYFAVKMQGALTENYFELFTNSRPTKILTYMVLMIAFSKGGLMFFNVYLAYIVQLRGKEIDQDQSSLAMYILTHLAQCRTMNENALYQTELPPPYATSSPYYVPIPPTNTEDRSGSEGSQWSLSYDAIQGMSNDPPKYVPPPAKRNYSSSIAFVRALTRDSASNCETATVDTDTSPILPY</sequence>
<evidence type="ECO:0000256" key="1">
    <source>
        <dbReference type="SAM" id="Phobius"/>
    </source>
</evidence>
<feature type="transmembrane region" description="Helical" evidence="1">
    <location>
        <begin position="143"/>
        <end position="167"/>
    </location>
</feature>
<proteinExistence type="predicted"/>
<dbReference type="Proteomes" id="UP001054945">
    <property type="component" value="Unassembled WGS sequence"/>
</dbReference>
<reference evidence="2 3" key="1">
    <citation type="submission" date="2021-06" db="EMBL/GenBank/DDBJ databases">
        <title>Caerostris extrusa draft genome.</title>
        <authorList>
            <person name="Kono N."/>
            <person name="Arakawa K."/>
        </authorList>
    </citation>
    <scope>NUCLEOTIDE SEQUENCE [LARGE SCALE GENOMIC DNA]</scope>
</reference>
<keyword evidence="1" id="KW-0472">Membrane</keyword>
<feature type="transmembrane region" description="Helical" evidence="1">
    <location>
        <begin position="64"/>
        <end position="85"/>
    </location>
</feature>
<feature type="transmembrane region" description="Helical" evidence="1">
    <location>
        <begin position="106"/>
        <end position="123"/>
    </location>
</feature>
<evidence type="ECO:0000313" key="2">
    <source>
        <dbReference type="EMBL" id="GIZ03137.1"/>
    </source>
</evidence>
<dbReference type="AlphaFoldDB" id="A0AAV4Y6Y6"/>
<protein>
    <submittedName>
        <fullName evidence="2">Uncharacterized protein</fullName>
    </submittedName>
</protein>
<organism evidence="2 3">
    <name type="scientific">Caerostris extrusa</name>
    <name type="common">Bark spider</name>
    <name type="synonym">Caerostris bankana</name>
    <dbReference type="NCBI Taxonomy" id="172846"/>
    <lineage>
        <taxon>Eukaryota</taxon>
        <taxon>Metazoa</taxon>
        <taxon>Ecdysozoa</taxon>
        <taxon>Arthropoda</taxon>
        <taxon>Chelicerata</taxon>
        <taxon>Arachnida</taxon>
        <taxon>Araneae</taxon>
        <taxon>Araneomorphae</taxon>
        <taxon>Entelegynae</taxon>
        <taxon>Araneoidea</taxon>
        <taxon>Araneidae</taxon>
        <taxon>Caerostris</taxon>
    </lineage>
</organism>
<gene>
    <name evidence="2" type="primary">AVEN_311_1</name>
    <name evidence="2" type="ORF">CEXT_815281</name>
</gene>
<dbReference type="EMBL" id="BPLR01018906">
    <property type="protein sequence ID" value="GIZ03137.1"/>
    <property type="molecule type" value="Genomic_DNA"/>
</dbReference>
<accession>A0AAV4Y6Y6</accession>
<keyword evidence="3" id="KW-1185">Reference proteome</keyword>
<keyword evidence="1" id="KW-1133">Transmembrane helix</keyword>
<comment type="caution">
    <text evidence="2">The sequence shown here is derived from an EMBL/GenBank/DDBJ whole genome shotgun (WGS) entry which is preliminary data.</text>
</comment>
<name>A0AAV4Y6Y6_CAEEX</name>